<feature type="active site" description="Nucleophile" evidence="9">
    <location>
        <position position="131"/>
    </location>
</feature>
<dbReference type="InterPro" id="IPR013785">
    <property type="entry name" value="Aldolase_TIM"/>
</dbReference>
<dbReference type="GO" id="GO:0005737">
    <property type="term" value="C:cytoplasm"/>
    <property type="evidence" value="ECO:0007669"/>
    <property type="project" value="UniProtKB-SubCell"/>
</dbReference>
<protein>
    <recommendedName>
        <fullName evidence="9">Dihydroorotate dehydrogenase</fullName>
        <shortName evidence="9">DHOD</shortName>
        <shortName evidence="9">DHODase</shortName>
        <shortName evidence="9">DHOdehase</shortName>
        <ecNumber evidence="9">1.3.-.-</ecNumber>
    </recommendedName>
</protein>
<dbReference type="GO" id="GO:0044205">
    <property type="term" value="P:'de novo' UMP biosynthetic process"/>
    <property type="evidence" value="ECO:0007669"/>
    <property type="project" value="UniProtKB-UniRule"/>
</dbReference>
<dbReference type="InterPro" id="IPR001295">
    <property type="entry name" value="Dihydroorotate_DH_CS"/>
</dbReference>
<comment type="catalytic activity">
    <reaction evidence="9">
        <text>(S)-dihydroorotate + A = orotate + AH2</text>
        <dbReference type="Rhea" id="RHEA:18073"/>
        <dbReference type="ChEBI" id="CHEBI:13193"/>
        <dbReference type="ChEBI" id="CHEBI:17499"/>
        <dbReference type="ChEBI" id="CHEBI:30839"/>
        <dbReference type="ChEBI" id="CHEBI:30864"/>
    </reaction>
</comment>
<evidence type="ECO:0000256" key="7">
    <source>
        <dbReference type="ARBA" id="ARBA00022975"/>
    </source>
</evidence>
<keyword evidence="6 9" id="KW-0288">FMN</keyword>
<dbReference type="GO" id="GO:0004152">
    <property type="term" value="F:dihydroorotate dehydrogenase activity"/>
    <property type="evidence" value="ECO:0007669"/>
    <property type="project" value="UniProtKB-UniRule"/>
</dbReference>
<feature type="binding site" evidence="9">
    <location>
        <position position="128"/>
    </location>
    <ligand>
        <name>substrate</name>
    </ligand>
</feature>
<evidence type="ECO:0000256" key="2">
    <source>
        <dbReference type="ARBA" id="ARBA00004725"/>
    </source>
</evidence>
<feature type="binding site" evidence="9">
    <location>
        <position position="18"/>
    </location>
    <ligand>
        <name>FMN</name>
        <dbReference type="ChEBI" id="CHEBI:58210"/>
    </ligand>
</feature>
<evidence type="ECO:0000256" key="4">
    <source>
        <dbReference type="ARBA" id="ARBA00022490"/>
    </source>
</evidence>
<dbReference type="EC" id="1.3.-.-" evidence="9"/>
<feature type="binding site" evidence="9">
    <location>
        <position position="191"/>
    </location>
    <ligand>
        <name>FMN</name>
        <dbReference type="ChEBI" id="CHEBI:58210"/>
    </ligand>
</feature>
<dbReference type="PANTHER" id="PTHR48109">
    <property type="entry name" value="DIHYDROOROTATE DEHYDROGENASE (QUINONE), MITOCHONDRIAL-RELATED"/>
    <property type="match status" value="1"/>
</dbReference>
<dbReference type="PIRSF" id="PIRSF000164">
    <property type="entry name" value="DHO_oxidase"/>
    <property type="match status" value="1"/>
</dbReference>
<comment type="function">
    <text evidence="9">Catalyzes the conversion of dihydroorotate to orotate.</text>
</comment>
<evidence type="ECO:0000256" key="5">
    <source>
        <dbReference type="ARBA" id="ARBA00022630"/>
    </source>
</evidence>
<dbReference type="SUPFAM" id="SSF51395">
    <property type="entry name" value="FMN-linked oxidoreductases"/>
    <property type="match status" value="1"/>
</dbReference>
<dbReference type="AlphaFoldDB" id="A0A6J4RDM2"/>
<organism evidence="11">
    <name type="scientific">uncultured Solirubrobacteraceae bacterium</name>
    <dbReference type="NCBI Taxonomy" id="1162706"/>
    <lineage>
        <taxon>Bacteria</taxon>
        <taxon>Bacillati</taxon>
        <taxon>Actinomycetota</taxon>
        <taxon>Thermoleophilia</taxon>
        <taxon>Solirubrobacterales</taxon>
        <taxon>Solirubrobacteraceae</taxon>
        <taxon>environmental samples</taxon>
    </lineage>
</organism>
<evidence type="ECO:0000259" key="10">
    <source>
        <dbReference type="Pfam" id="PF01180"/>
    </source>
</evidence>
<feature type="binding site" evidence="9">
    <location>
        <position position="100"/>
    </location>
    <ligand>
        <name>FMN</name>
        <dbReference type="ChEBI" id="CHEBI:58210"/>
    </ligand>
</feature>
<dbReference type="PROSITE" id="PS00911">
    <property type="entry name" value="DHODEHASE_1"/>
    <property type="match status" value="1"/>
</dbReference>
<feature type="binding site" evidence="9">
    <location>
        <position position="128"/>
    </location>
    <ligand>
        <name>FMN</name>
        <dbReference type="ChEBI" id="CHEBI:58210"/>
    </ligand>
</feature>
<sequence>MSVTFCGRQLEHRVVNGSGTFDAIAAERAFGPALRAAFPFSAYVSKTITLRPRDGNAPPRLWETPAGMVNSIGLPNKGVAAYLAEDLPRYAMLPVPLITNVMGGTGEELAEVAAAVGHRPEIFALELNVSCPNVATGLDIGAVPSDLEAVVRRVRAVTAKPLIVKLTPNTADVTLCAQAAEAAGADAVSLINTLRAVPLHPDGRGGRWLGSGQGGLSGPAIRVVALAQVAAVAERVALPIIGMGGVQHGRHAADLLSAGATLVAVGTESFRDPRAAGRITEELKALENAGRARTPPGGQASVCP</sequence>
<dbReference type="EMBL" id="CADCVR010000001">
    <property type="protein sequence ID" value="CAA9469831.1"/>
    <property type="molecule type" value="Genomic_DNA"/>
</dbReference>
<feature type="binding site" evidence="9">
    <location>
        <begin position="46"/>
        <end position="47"/>
    </location>
    <ligand>
        <name>FMN</name>
        <dbReference type="ChEBI" id="CHEBI:58210"/>
    </ligand>
</feature>
<dbReference type="Pfam" id="PF01180">
    <property type="entry name" value="DHO_dh"/>
    <property type="match status" value="1"/>
</dbReference>
<evidence type="ECO:0000256" key="6">
    <source>
        <dbReference type="ARBA" id="ARBA00022643"/>
    </source>
</evidence>
<gene>
    <name evidence="9" type="primary">pyrD</name>
    <name evidence="11" type="ORF">AVDCRST_MAG53-1187</name>
</gene>
<dbReference type="NCBIfam" id="NF005574">
    <property type="entry name" value="PRK07259.1"/>
    <property type="match status" value="1"/>
</dbReference>
<keyword evidence="7 9" id="KW-0665">Pyrimidine biosynthesis</keyword>
<comment type="subcellular location">
    <subcellularLocation>
        <location evidence="1 9">Cytoplasm</location>
    </subcellularLocation>
</comment>
<feature type="binding site" evidence="9">
    <location>
        <begin position="244"/>
        <end position="245"/>
    </location>
    <ligand>
        <name>FMN</name>
        <dbReference type="ChEBI" id="CHEBI:58210"/>
    </ligand>
</feature>
<keyword evidence="5 9" id="KW-0285">Flavoprotein</keyword>
<keyword evidence="4 9" id="KW-0963">Cytoplasm</keyword>
<accession>A0A6J4RDM2</accession>
<comment type="pathway">
    <text evidence="2 9">Pyrimidine metabolism; UMP biosynthesis via de novo pathway.</text>
</comment>
<keyword evidence="8 9" id="KW-0560">Oxidoreductase</keyword>
<name>A0A6J4RDM2_9ACTN</name>
<evidence type="ECO:0000256" key="3">
    <source>
        <dbReference type="ARBA" id="ARBA00008008"/>
    </source>
</evidence>
<comment type="similarity">
    <text evidence="3 9">Belongs to the dihydroorotate dehydrogenase family. Type 1 subfamily.</text>
</comment>
<feature type="binding site" evidence="9">
    <location>
        <begin position="192"/>
        <end position="193"/>
    </location>
    <ligand>
        <name>substrate</name>
    </ligand>
</feature>
<feature type="binding site" evidence="9">
    <location>
        <begin position="266"/>
        <end position="267"/>
    </location>
    <ligand>
        <name>FMN</name>
        <dbReference type="ChEBI" id="CHEBI:58210"/>
    </ligand>
</feature>
<dbReference type="InterPro" id="IPR005720">
    <property type="entry name" value="Dihydroorotate_DH_cat"/>
</dbReference>
<feature type="binding site" evidence="9">
    <location>
        <begin position="70"/>
        <end position="74"/>
    </location>
    <ligand>
        <name>substrate</name>
    </ligand>
</feature>
<feature type="domain" description="Dihydroorotate dehydrogenase catalytic" evidence="10">
    <location>
        <begin position="2"/>
        <end position="285"/>
    </location>
</feature>
<dbReference type="InterPro" id="IPR012135">
    <property type="entry name" value="Dihydroorotate_DH_1_2"/>
</dbReference>
<dbReference type="Gene3D" id="3.20.20.70">
    <property type="entry name" value="Aldolase class I"/>
    <property type="match status" value="1"/>
</dbReference>
<dbReference type="UniPathway" id="UPA00070"/>
<evidence type="ECO:0000256" key="1">
    <source>
        <dbReference type="ARBA" id="ARBA00004496"/>
    </source>
</evidence>
<dbReference type="InterPro" id="IPR050074">
    <property type="entry name" value="DHO_dehydrogenase"/>
</dbReference>
<feature type="binding site" evidence="9">
    <location>
        <position position="218"/>
    </location>
    <ligand>
        <name>FMN</name>
        <dbReference type="ChEBI" id="CHEBI:58210"/>
    </ligand>
</feature>
<dbReference type="GO" id="GO:0006207">
    <property type="term" value="P:'de novo' pyrimidine nucleobase biosynthetic process"/>
    <property type="evidence" value="ECO:0007669"/>
    <property type="project" value="InterPro"/>
</dbReference>
<evidence type="ECO:0000256" key="8">
    <source>
        <dbReference type="ARBA" id="ARBA00023002"/>
    </source>
</evidence>
<evidence type="ECO:0000313" key="11">
    <source>
        <dbReference type="EMBL" id="CAA9469831.1"/>
    </source>
</evidence>
<reference evidence="11" key="1">
    <citation type="submission" date="2020-02" db="EMBL/GenBank/DDBJ databases">
        <authorList>
            <person name="Meier V. D."/>
        </authorList>
    </citation>
    <scope>NUCLEOTIDE SEQUENCE</scope>
    <source>
        <strain evidence="11">AVDCRST_MAG53</strain>
    </source>
</reference>
<proteinExistence type="inferred from homology"/>
<feature type="binding site" evidence="9">
    <location>
        <position position="165"/>
    </location>
    <ligand>
        <name>FMN</name>
        <dbReference type="ChEBI" id="CHEBI:58210"/>
    </ligand>
</feature>
<dbReference type="PANTHER" id="PTHR48109:SF1">
    <property type="entry name" value="DIHYDROOROTATE DEHYDROGENASE (FUMARATE)"/>
    <property type="match status" value="1"/>
</dbReference>
<dbReference type="HAMAP" id="MF_00224">
    <property type="entry name" value="DHO_dh_type1"/>
    <property type="match status" value="1"/>
</dbReference>
<evidence type="ECO:0000256" key="9">
    <source>
        <dbReference type="HAMAP-Rule" id="MF_00224"/>
    </source>
</evidence>
<feature type="binding site" evidence="9">
    <location>
        <position position="46"/>
    </location>
    <ligand>
        <name>substrate</name>
    </ligand>
</feature>
<dbReference type="InterPro" id="IPR024920">
    <property type="entry name" value="Dihydroorotate_DH_1"/>
</dbReference>
<comment type="cofactor">
    <cofactor evidence="9">
        <name>FMN</name>
        <dbReference type="ChEBI" id="CHEBI:58210"/>
    </cofactor>
    <text evidence="9">Binds 1 FMN per subunit.</text>
</comment>